<dbReference type="PANTHER" id="PTHR30118">
    <property type="entry name" value="HTH-TYPE TRANSCRIPTIONAL REGULATOR LEUO-RELATED"/>
    <property type="match status" value="1"/>
</dbReference>
<dbReference type="SUPFAM" id="SSF53850">
    <property type="entry name" value="Periplasmic binding protein-like II"/>
    <property type="match status" value="1"/>
</dbReference>
<dbReference type="InterPro" id="IPR036390">
    <property type="entry name" value="WH_DNA-bd_sf"/>
</dbReference>
<name>A0ABX0MAY2_9BURK</name>
<sequence>MPNLRQLDLNLLKALDALLDERNVTRAAARLNLTQPAMSGMLTRLRESFDDPLLVRVQRGVAPTPRALALAQPVKQVLADIGALLQAPAFDPASAQMTLSLAATDYALRAIAVPFLLALRPLAPSIRVALLPLVNQQLQGQLEQGTVDLALSTPESTAPDLHARTLFDERYVCVMRSSHPAAQPALSLDQFCALDHALVSYEGGSFEGVTDEALARLGRQRRVMLSVKSFLLLPDILRASDLVAVAPRRLVEDLDGLVLLAPPLDIPGFTKVLAWHERTHRDPGHRWLRELLLRTCGAAA</sequence>
<dbReference type="InterPro" id="IPR036388">
    <property type="entry name" value="WH-like_DNA-bd_sf"/>
</dbReference>
<dbReference type="Pfam" id="PF00126">
    <property type="entry name" value="HTH_1"/>
    <property type="match status" value="1"/>
</dbReference>
<keyword evidence="7" id="KW-1185">Reference proteome</keyword>
<dbReference type="Proteomes" id="UP000819052">
    <property type="component" value="Unassembled WGS sequence"/>
</dbReference>
<dbReference type="Gene3D" id="3.40.190.10">
    <property type="entry name" value="Periplasmic binding protein-like II"/>
    <property type="match status" value="2"/>
</dbReference>
<evidence type="ECO:0000313" key="7">
    <source>
        <dbReference type="Proteomes" id="UP000819052"/>
    </source>
</evidence>
<evidence type="ECO:0000256" key="2">
    <source>
        <dbReference type="ARBA" id="ARBA00023015"/>
    </source>
</evidence>
<comment type="similarity">
    <text evidence="1">Belongs to the LysR transcriptional regulatory family.</text>
</comment>
<reference evidence="6 7" key="1">
    <citation type="submission" date="2019-09" db="EMBL/GenBank/DDBJ databases">
        <title>Taxonomy of Antarctic Massilia spp.: description of Massilia rubra sp. nov., Massilia aquatica sp. nov., Massilia mucilaginosa sp. nov., Massilia frigida sp. nov. isolated from streams, lakes and regoliths.</title>
        <authorList>
            <person name="Holochova P."/>
            <person name="Sedlacek I."/>
            <person name="Kralova S."/>
            <person name="Maslanova I."/>
            <person name="Busse H.-J."/>
            <person name="Stankova E."/>
            <person name="Vrbovska V."/>
            <person name="Kovarovic V."/>
            <person name="Bartak M."/>
            <person name="Svec P."/>
            <person name="Pantucek R."/>
        </authorList>
    </citation>
    <scope>NUCLEOTIDE SEQUENCE [LARGE SCALE GENOMIC DNA]</scope>
    <source>
        <strain evidence="6 7">CCM 8693</strain>
    </source>
</reference>
<gene>
    <name evidence="6" type="ORF">F1609_16285</name>
</gene>
<dbReference type="Gene3D" id="1.10.10.10">
    <property type="entry name" value="Winged helix-like DNA-binding domain superfamily/Winged helix DNA-binding domain"/>
    <property type="match status" value="1"/>
</dbReference>
<proteinExistence type="inferred from homology"/>
<organism evidence="6 7">
    <name type="scientific">Massilia aquatica</name>
    <dbReference type="NCBI Taxonomy" id="2609000"/>
    <lineage>
        <taxon>Bacteria</taxon>
        <taxon>Pseudomonadati</taxon>
        <taxon>Pseudomonadota</taxon>
        <taxon>Betaproteobacteria</taxon>
        <taxon>Burkholderiales</taxon>
        <taxon>Oxalobacteraceae</taxon>
        <taxon>Telluria group</taxon>
        <taxon>Massilia</taxon>
    </lineage>
</organism>
<evidence type="ECO:0000259" key="5">
    <source>
        <dbReference type="PROSITE" id="PS50931"/>
    </source>
</evidence>
<dbReference type="PROSITE" id="PS50931">
    <property type="entry name" value="HTH_LYSR"/>
    <property type="match status" value="1"/>
</dbReference>
<dbReference type="InterPro" id="IPR005119">
    <property type="entry name" value="LysR_subst-bd"/>
</dbReference>
<evidence type="ECO:0000256" key="3">
    <source>
        <dbReference type="ARBA" id="ARBA00023125"/>
    </source>
</evidence>
<dbReference type="EMBL" id="VVIW01000008">
    <property type="protein sequence ID" value="NHZ41707.1"/>
    <property type="molecule type" value="Genomic_DNA"/>
</dbReference>
<dbReference type="PANTHER" id="PTHR30118:SF15">
    <property type="entry name" value="TRANSCRIPTIONAL REGULATORY PROTEIN"/>
    <property type="match status" value="1"/>
</dbReference>
<feature type="domain" description="HTH lysR-type" evidence="5">
    <location>
        <begin position="7"/>
        <end position="64"/>
    </location>
</feature>
<dbReference type="InterPro" id="IPR000847">
    <property type="entry name" value="LysR_HTH_N"/>
</dbReference>
<evidence type="ECO:0000256" key="1">
    <source>
        <dbReference type="ARBA" id="ARBA00009437"/>
    </source>
</evidence>
<evidence type="ECO:0000313" key="6">
    <source>
        <dbReference type="EMBL" id="NHZ41707.1"/>
    </source>
</evidence>
<keyword evidence="3" id="KW-0238">DNA-binding</keyword>
<dbReference type="SUPFAM" id="SSF46785">
    <property type="entry name" value="Winged helix' DNA-binding domain"/>
    <property type="match status" value="1"/>
</dbReference>
<evidence type="ECO:0000256" key="4">
    <source>
        <dbReference type="ARBA" id="ARBA00023163"/>
    </source>
</evidence>
<keyword evidence="2" id="KW-0805">Transcription regulation</keyword>
<comment type="caution">
    <text evidence="6">The sequence shown here is derived from an EMBL/GenBank/DDBJ whole genome shotgun (WGS) entry which is preliminary data.</text>
</comment>
<dbReference type="PRINTS" id="PR00039">
    <property type="entry name" value="HTHLYSR"/>
</dbReference>
<dbReference type="InterPro" id="IPR050389">
    <property type="entry name" value="LysR-type_TF"/>
</dbReference>
<dbReference type="RefSeq" id="WP_167077464.1">
    <property type="nucleotide sequence ID" value="NZ_VVIW01000008.1"/>
</dbReference>
<keyword evidence="4" id="KW-0804">Transcription</keyword>
<dbReference type="Pfam" id="PF03466">
    <property type="entry name" value="LysR_substrate"/>
    <property type="match status" value="1"/>
</dbReference>
<protein>
    <submittedName>
        <fullName evidence="6">LysR family transcriptional regulator</fullName>
    </submittedName>
</protein>
<accession>A0ABX0MAY2</accession>